<dbReference type="SUPFAM" id="SSF52540">
    <property type="entry name" value="P-loop containing nucleoside triphosphate hydrolases"/>
    <property type="match status" value="1"/>
</dbReference>
<protein>
    <submittedName>
        <fullName evidence="2">TraC family protein</fullName>
    </submittedName>
</protein>
<proteinExistence type="predicted"/>
<evidence type="ECO:0000313" key="3">
    <source>
        <dbReference type="Proteomes" id="UP001060414"/>
    </source>
</evidence>
<dbReference type="Pfam" id="PF11130">
    <property type="entry name" value="TraC_F_IV"/>
    <property type="match status" value="1"/>
</dbReference>
<gene>
    <name evidence="2" type="ORF">L9S41_17310</name>
</gene>
<feature type="domain" description="TraG P-loop" evidence="1">
    <location>
        <begin position="441"/>
        <end position="813"/>
    </location>
</feature>
<evidence type="ECO:0000313" key="2">
    <source>
        <dbReference type="EMBL" id="UWZ79419.1"/>
    </source>
</evidence>
<organism evidence="2 3">
    <name type="scientific">Geoalkalibacter halelectricus</name>
    <dbReference type="NCBI Taxonomy" id="2847045"/>
    <lineage>
        <taxon>Bacteria</taxon>
        <taxon>Pseudomonadati</taxon>
        <taxon>Thermodesulfobacteriota</taxon>
        <taxon>Desulfuromonadia</taxon>
        <taxon>Desulfuromonadales</taxon>
        <taxon>Geoalkalibacteraceae</taxon>
        <taxon>Geoalkalibacter</taxon>
    </lineage>
</organism>
<sequence length="817" mass="91405">MGLFTLLFGQGGGLTQEHLARQCRRESFSDYLPYLAYDEDSQIYHNSDGTLGMIWECRPLNFAPQSAYTTLEGLFRAGFPEGAVFQFILHADPHVTPVLERHLKTKTRQNPLLNRIGENFTAFLHEGRLGLEQMSEIPLRQFRLFFAAKAPAGARDFRPREAALMLEENLFGARLYPRPLKPVELVGWLRRLLNDEPGANADSYDERLPIRKQVILAETAIAKEFAQLRVGSQRLRCLTPKTFPTWVDALRTHRSFGGIEGVISDAEQITTPFLYCLNILLENQAKSLHTKCNFTLLQKDQKPNSFSMGLNRQKEEFFWATDELEKQKLFLRVVPAFWVIGRDEEQAACALTRARRLWEGQGYVMQEERGILPVLFVASLPFGLYHSGNNLAVIARDHIAQTEAISLISPIQGDFSGSGSPVLLFAGRKGQICGLDLFDAQANNHNALVSAGSGGGKSFFVNYLVGNYYATGAKIRIIDIGRSYQKATKMYGARFLAFSGADMPCLNPFTNVVDEVNDIPVIAPIIAQMAFSGTATRPSEIEMTLIKNAVRWAYEQQGPQAEINTVHAYLSEARLHGKEQGEIREAAERLAFNLAAFTSAGPYGRFFNGPSTFDISSDEFVVLELEELAGISELFRVVTLQVVNDVTKDLYLSDRTTPRFVIFDEAWRFLREASGIAQVIEEGYRRARKYGGSFTIITQSALDITRFGDAGEVIWANSAFRFFLESDDIAKAAERRLIDYDPFTLDLLKGVKSKKPRYTEIFMDTPFGVGVGRLVVDPFSYYAYTTTASEVAAIEALVTRGASYEEAIAKMVAGRSD</sequence>
<reference evidence="2" key="1">
    <citation type="journal article" date="2022" name="Environ. Microbiol.">
        <title>Geoalkalibacter halelectricus SAP #1 sp. nov. possessing extracellular electron transfer and mineral#reducing capabilities from a haloalkaline environment.</title>
        <authorList>
            <person name="Yadav S."/>
            <person name="Singh R."/>
            <person name="Sundharam S.S."/>
            <person name="Chaudhary S."/>
            <person name="Krishnamurthi S."/>
            <person name="Patil S.A."/>
        </authorList>
    </citation>
    <scope>NUCLEOTIDE SEQUENCE</scope>
    <source>
        <strain evidence="2">SAP-1</strain>
    </source>
</reference>
<dbReference type="Proteomes" id="UP001060414">
    <property type="component" value="Chromosome"/>
</dbReference>
<dbReference type="Pfam" id="PF19044">
    <property type="entry name" value="P-loop_TraG"/>
    <property type="match status" value="1"/>
</dbReference>
<dbReference type="InterPro" id="IPR025955">
    <property type="entry name" value="TraC/Conjuga_ATPase"/>
</dbReference>
<accession>A0ABY5ZKQ0</accession>
<dbReference type="Gene3D" id="3.40.50.300">
    <property type="entry name" value="P-loop containing nucleotide triphosphate hydrolases"/>
    <property type="match status" value="1"/>
</dbReference>
<dbReference type="InterPro" id="IPR043964">
    <property type="entry name" value="P-loop_TraG"/>
</dbReference>
<evidence type="ECO:0000259" key="1">
    <source>
        <dbReference type="Pfam" id="PF19044"/>
    </source>
</evidence>
<dbReference type="InterPro" id="IPR027417">
    <property type="entry name" value="P-loop_NTPase"/>
</dbReference>
<dbReference type="CDD" id="cd01127">
    <property type="entry name" value="TrwB_TraG_TraD_VirD4"/>
    <property type="match status" value="1"/>
</dbReference>
<dbReference type="PANTHER" id="PTHR38467">
    <property type="match status" value="1"/>
</dbReference>
<dbReference type="PANTHER" id="PTHR38467:SF1">
    <property type="entry name" value="CONJUGATIVE TRANSFER: ASSEMBLY"/>
    <property type="match status" value="1"/>
</dbReference>
<dbReference type="EMBL" id="CP092109">
    <property type="protein sequence ID" value="UWZ79419.1"/>
    <property type="molecule type" value="Genomic_DNA"/>
</dbReference>
<dbReference type="Gene3D" id="1.10.8.730">
    <property type="match status" value="1"/>
</dbReference>
<keyword evidence="3" id="KW-1185">Reference proteome</keyword>
<dbReference type="InterPro" id="IPR053155">
    <property type="entry name" value="F-pilin_assembly_TraC"/>
</dbReference>
<name>A0ABY5ZKQ0_9BACT</name>
<dbReference type="RefSeq" id="WP_260747771.1">
    <property type="nucleotide sequence ID" value="NZ_CP092109.1"/>
</dbReference>